<dbReference type="PANTHER" id="PTHR35007:SF1">
    <property type="entry name" value="PILUS ASSEMBLY PROTEIN"/>
    <property type="match status" value="1"/>
</dbReference>
<dbReference type="RefSeq" id="WP_110461412.1">
    <property type="nucleotide sequence ID" value="NZ_QKMR01000006.1"/>
</dbReference>
<keyword evidence="3 6" id="KW-0812">Transmembrane</keyword>
<keyword evidence="9" id="KW-1185">Reference proteome</keyword>
<dbReference type="OrthoDB" id="9796142at2"/>
<feature type="transmembrane region" description="Helical" evidence="6">
    <location>
        <begin position="32"/>
        <end position="52"/>
    </location>
</feature>
<dbReference type="EMBL" id="QKMR01000006">
    <property type="protein sequence ID" value="PYG88515.1"/>
    <property type="molecule type" value="Genomic_DNA"/>
</dbReference>
<keyword evidence="2" id="KW-1003">Cell membrane</keyword>
<feature type="transmembrane region" description="Helical" evidence="6">
    <location>
        <begin position="7"/>
        <end position="26"/>
    </location>
</feature>
<keyword evidence="4 6" id="KW-1133">Transmembrane helix</keyword>
<sequence length="247" mass="28008">MIDYNSYLIGIRLKIIYFSIAAIFLFAVSYMFYRNVLFSAVMCPLGILYLKYKRKQIISARRYELNLQFKDLLASLSSSLSAGRALENAFENALEDLHVLYPSGEAYIIKETEVILHKLSYNITVEEALRELAERSDIDDIINFSDVITICKRTGGNLIDAIKNSAAIISDKIEMKQEIETILSSRKLEQKILNVMPIGMVFILSVTASDYIEPVFTTSQGRTAMTVCLLMLMAAFFLSSKIMNIKM</sequence>
<evidence type="ECO:0000313" key="8">
    <source>
        <dbReference type="EMBL" id="PYG88515.1"/>
    </source>
</evidence>
<organism evidence="8 9">
    <name type="scientific">Ruminiclostridium sufflavum DSM 19573</name>
    <dbReference type="NCBI Taxonomy" id="1121337"/>
    <lineage>
        <taxon>Bacteria</taxon>
        <taxon>Bacillati</taxon>
        <taxon>Bacillota</taxon>
        <taxon>Clostridia</taxon>
        <taxon>Eubacteriales</taxon>
        <taxon>Oscillospiraceae</taxon>
        <taxon>Ruminiclostridium</taxon>
    </lineage>
</organism>
<evidence type="ECO:0000256" key="2">
    <source>
        <dbReference type="ARBA" id="ARBA00022475"/>
    </source>
</evidence>
<dbReference type="AlphaFoldDB" id="A0A318XQL9"/>
<comment type="caution">
    <text evidence="8">The sequence shown here is derived from an EMBL/GenBank/DDBJ whole genome shotgun (WGS) entry which is preliminary data.</text>
</comment>
<evidence type="ECO:0000256" key="5">
    <source>
        <dbReference type="ARBA" id="ARBA00023136"/>
    </source>
</evidence>
<comment type="subcellular location">
    <subcellularLocation>
        <location evidence="1">Cell membrane</location>
        <topology evidence="1">Multi-pass membrane protein</topology>
    </subcellularLocation>
</comment>
<evidence type="ECO:0000256" key="6">
    <source>
        <dbReference type="SAM" id="Phobius"/>
    </source>
</evidence>
<evidence type="ECO:0000313" key="9">
    <source>
        <dbReference type="Proteomes" id="UP000248132"/>
    </source>
</evidence>
<evidence type="ECO:0000259" key="7">
    <source>
        <dbReference type="Pfam" id="PF00482"/>
    </source>
</evidence>
<evidence type="ECO:0000256" key="4">
    <source>
        <dbReference type="ARBA" id="ARBA00022989"/>
    </source>
</evidence>
<dbReference type="PANTHER" id="PTHR35007">
    <property type="entry name" value="INTEGRAL MEMBRANE PROTEIN-RELATED"/>
    <property type="match status" value="1"/>
</dbReference>
<gene>
    <name evidence="8" type="ORF">LY28_01364</name>
</gene>
<feature type="transmembrane region" description="Helical" evidence="6">
    <location>
        <begin position="224"/>
        <end position="243"/>
    </location>
</feature>
<feature type="transmembrane region" description="Helical" evidence="6">
    <location>
        <begin position="192"/>
        <end position="212"/>
    </location>
</feature>
<proteinExistence type="predicted"/>
<reference evidence="8 9" key="1">
    <citation type="submission" date="2018-06" db="EMBL/GenBank/DDBJ databases">
        <title>Genomic Encyclopedia of Type Strains, Phase I: the one thousand microbial genomes (KMG-I) project.</title>
        <authorList>
            <person name="Kyrpides N."/>
        </authorList>
    </citation>
    <scope>NUCLEOTIDE SEQUENCE [LARGE SCALE GENOMIC DNA]</scope>
    <source>
        <strain evidence="8 9">DSM 19573</strain>
    </source>
</reference>
<name>A0A318XQL9_9FIRM</name>
<feature type="domain" description="Type II secretion system protein GspF" evidence="7">
    <location>
        <begin position="73"/>
        <end position="186"/>
    </location>
</feature>
<accession>A0A318XQL9</accession>
<dbReference type="Pfam" id="PF00482">
    <property type="entry name" value="T2SSF"/>
    <property type="match status" value="1"/>
</dbReference>
<dbReference type="GO" id="GO:0005886">
    <property type="term" value="C:plasma membrane"/>
    <property type="evidence" value="ECO:0007669"/>
    <property type="project" value="UniProtKB-SubCell"/>
</dbReference>
<dbReference type="InterPro" id="IPR018076">
    <property type="entry name" value="T2SS_GspF_dom"/>
</dbReference>
<evidence type="ECO:0000256" key="3">
    <source>
        <dbReference type="ARBA" id="ARBA00022692"/>
    </source>
</evidence>
<dbReference type="Proteomes" id="UP000248132">
    <property type="component" value="Unassembled WGS sequence"/>
</dbReference>
<evidence type="ECO:0000256" key="1">
    <source>
        <dbReference type="ARBA" id="ARBA00004651"/>
    </source>
</evidence>
<protein>
    <submittedName>
        <fullName evidence="8">Tight adherence protein B</fullName>
    </submittedName>
</protein>
<keyword evidence="5 6" id="KW-0472">Membrane</keyword>